<dbReference type="CDD" id="cd04301">
    <property type="entry name" value="NAT_SF"/>
    <property type="match status" value="1"/>
</dbReference>
<evidence type="ECO:0000313" key="3">
    <source>
        <dbReference type="Proteomes" id="UP000198906"/>
    </source>
</evidence>
<feature type="domain" description="N-acetyltransferase" evidence="1">
    <location>
        <begin position="103"/>
        <end position="240"/>
    </location>
</feature>
<dbReference type="SUPFAM" id="SSF55729">
    <property type="entry name" value="Acyl-CoA N-acyltransferases (Nat)"/>
    <property type="match status" value="1"/>
</dbReference>
<name>A0A1C6RJZ1_9ACTN</name>
<keyword evidence="2" id="KW-0808">Transferase</keyword>
<dbReference type="Pfam" id="PF13508">
    <property type="entry name" value="Acetyltransf_7"/>
    <property type="match status" value="1"/>
</dbReference>
<dbReference type="AlphaFoldDB" id="A0A1C6RJZ1"/>
<dbReference type="EMBL" id="FMHU01000001">
    <property type="protein sequence ID" value="SCL17501.1"/>
    <property type="molecule type" value="Genomic_DNA"/>
</dbReference>
<accession>A0A1C6RJZ1</accession>
<sequence>MVGPDIYVENASAMWRAVAPDTHLVQAYSRADLPRMTRLVLREPMSAESVSRLLDQAPSTKSVVVEDVFGGHTALPASAARILRMPVMVRPAGTVPAAADETVRIVEVKHPDELVVAERIIVEGFPVSALLPWRRGEALPPHLLRVSHWKVWLAYRQGEPVAAGYTYDDGRAVGLYWLVTSPEHRSAGLARALLTRAVRAYPDRPFTLVATDAGLSLYKSLDFRSVATATWYMRSPVSDG</sequence>
<dbReference type="InterPro" id="IPR016181">
    <property type="entry name" value="Acyl_CoA_acyltransferase"/>
</dbReference>
<dbReference type="Proteomes" id="UP000198906">
    <property type="component" value="Unassembled WGS sequence"/>
</dbReference>
<protein>
    <submittedName>
        <fullName evidence="2">Acetyltransferase (GNAT) domain-containing protein</fullName>
    </submittedName>
</protein>
<dbReference type="PROSITE" id="PS51186">
    <property type="entry name" value="GNAT"/>
    <property type="match status" value="1"/>
</dbReference>
<gene>
    <name evidence="2" type="ORF">GA0074694_2027</name>
</gene>
<dbReference type="GO" id="GO:0016747">
    <property type="term" value="F:acyltransferase activity, transferring groups other than amino-acyl groups"/>
    <property type="evidence" value="ECO:0007669"/>
    <property type="project" value="InterPro"/>
</dbReference>
<organism evidence="2 3">
    <name type="scientific">Micromonospora inyonensis</name>
    <dbReference type="NCBI Taxonomy" id="47866"/>
    <lineage>
        <taxon>Bacteria</taxon>
        <taxon>Bacillati</taxon>
        <taxon>Actinomycetota</taxon>
        <taxon>Actinomycetes</taxon>
        <taxon>Micromonosporales</taxon>
        <taxon>Micromonosporaceae</taxon>
        <taxon>Micromonospora</taxon>
    </lineage>
</organism>
<evidence type="ECO:0000313" key="2">
    <source>
        <dbReference type="EMBL" id="SCL17501.1"/>
    </source>
</evidence>
<evidence type="ECO:0000259" key="1">
    <source>
        <dbReference type="PROSITE" id="PS51186"/>
    </source>
</evidence>
<reference evidence="3" key="1">
    <citation type="submission" date="2016-06" db="EMBL/GenBank/DDBJ databases">
        <authorList>
            <person name="Varghese N."/>
        </authorList>
    </citation>
    <scope>NUCLEOTIDE SEQUENCE [LARGE SCALE GENOMIC DNA]</scope>
    <source>
        <strain evidence="3">DSM 46123</strain>
    </source>
</reference>
<dbReference type="STRING" id="47866.GA0074694_2027"/>
<dbReference type="InterPro" id="IPR000182">
    <property type="entry name" value="GNAT_dom"/>
</dbReference>
<proteinExistence type="predicted"/>
<dbReference type="Gene3D" id="3.40.630.30">
    <property type="match status" value="1"/>
</dbReference>
<keyword evidence="3" id="KW-1185">Reference proteome</keyword>